<dbReference type="InterPro" id="IPR018253">
    <property type="entry name" value="DnaJ_domain_CS"/>
</dbReference>
<keyword evidence="13" id="KW-0175">Coiled coil</keyword>
<evidence type="ECO:0000256" key="4">
    <source>
        <dbReference type="ARBA" id="ARBA00022737"/>
    </source>
</evidence>
<dbReference type="GO" id="GO:0008270">
    <property type="term" value="F:zinc ion binding"/>
    <property type="evidence" value="ECO:0007669"/>
    <property type="project" value="UniProtKB-UniRule"/>
</dbReference>
<feature type="zinc finger region" description="CR-type" evidence="12">
    <location>
        <begin position="140"/>
        <end position="222"/>
    </location>
</feature>
<keyword evidence="17" id="KW-0560">Oxidoreductase</keyword>
<proteinExistence type="inferred from homology"/>
<dbReference type="InterPro" id="IPR036869">
    <property type="entry name" value="J_dom_sf"/>
</dbReference>
<keyword evidence="18" id="KW-1185">Reference proteome</keyword>
<dbReference type="SUPFAM" id="SSF49493">
    <property type="entry name" value="HSP40/DnaJ peptide-binding domain"/>
    <property type="match status" value="2"/>
</dbReference>
<dbReference type="InterPro" id="IPR036410">
    <property type="entry name" value="HSP_DnaJ_Cys-rich_dom_sf"/>
</dbReference>
<dbReference type="CDD" id="cd10719">
    <property type="entry name" value="DnaJ_zf"/>
    <property type="match status" value="1"/>
</dbReference>
<feature type="domain" description="J" evidence="15">
    <location>
        <begin position="5"/>
        <end position="69"/>
    </location>
</feature>
<comment type="subunit">
    <text evidence="11">Homodimer.</text>
</comment>
<keyword evidence="1 11" id="KW-0963">Cytoplasm</keyword>
<feature type="repeat" description="CXXCXGXG motif" evidence="11">
    <location>
        <begin position="170"/>
        <end position="177"/>
    </location>
</feature>
<dbReference type="PANTHER" id="PTHR43096:SF48">
    <property type="entry name" value="CHAPERONE PROTEIN DNAJ"/>
    <property type="match status" value="1"/>
</dbReference>
<evidence type="ECO:0000256" key="3">
    <source>
        <dbReference type="ARBA" id="ARBA00022723"/>
    </source>
</evidence>
<dbReference type="GO" id="GO:0006260">
    <property type="term" value="P:DNA replication"/>
    <property type="evidence" value="ECO:0007669"/>
    <property type="project" value="UniProtKB-KW"/>
</dbReference>
<feature type="repeat" description="CXXCXGXG motif" evidence="11">
    <location>
        <begin position="153"/>
        <end position="160"/>
    </location>
</feature>
<gene>
    <name evidence="11 17" type="primary">dnaJ</name>
    <name evidence="17" type="ORF">Q3982_00215</name>
</gene>
<dbReference type="EMBL" id="JAUMVS010000001">
    <property type="protein sequence ID" value="MDO4841088.1"/>
    <property type="molecule type" value="Genomic_DNA"/>
</dbReference>
<name>A0AA43RH54_9ACTN</name>
<dbReference type="Gene3D" id="6.20.20.10">
    <property type="match status" value="2"/>
</dbReference>
<comment type="caution">
    <text evidence="17">The sequence shown here is derived from an EMBL/GenBank/DDBJ whole genome shotgun (WGS) entry which is preliminary data.</text>
</comment>
<reference evidence="17" key="1">
    <citation type="submission" date="2023-07" db="EMBL/GenBank/DDBJ databases">
        <title>Between Cages and Wild: Unraveling the Impact of Captivity on Animal Microbiomes and Antimicrobial Resistance.</title>
        <authorList>
            <person name="Schmartz G.P."/>
            <person name="Rehner J."/>
            <person name="Schuff M.J."/>
            <person name="Becker S.L."/>
            <person name="Kravczyk M."/>
            <person name="Gurevich A."/>
            <person name="Francke R."/>
            <person name="Mueller R."/>
            <person name="Keller V."/>
            <person name="Keller A."/>
        </authorList>
    </citation>
    <scope>NUCLEOTIDE SEQUENCE</scope>
    <source>
        <strain evidence="17">S12M_St_49</strain>
    </source>
</reference>
<dbReference type="GO" id="GO:0016491">
    <property type="term" value="F:oxidoreductase activity"/>
    <property type="evidence" value="ECO:0007669"/>
    <property type="project" value="UniProtKB-KW"/>
</dbReference>
<dbReference type="Pfam" id="PF00226">
    <property type="entry name" value="DnaJ"/>
    <property type="match status" value="1"/>
</dbReference>
<evidence type="ECO:0000256" key="1">
    <source>
        <dbReference type="ARBA" id="ARBA00022490"/>
    </source>
</evidence>
<evidence type="ECO:0000256" key="2">
    <source>
        <dbReference type="ARBA" id="ARBA00022705"/>
    </source>
</evidence>
<comment type="function">
    <text evidence="11">Participates actively in the response to hyperosmotic and heat shock by preventing the aggregation of stress-denatured proteins and by disaggregating proteins, also in an autonomous, DnaK-independent fashion. Unfolded proteins bind initially to DnaJ; upon interaction with the DnaJ-bound protein, DnaK hydrolyzes its bound ATP, resulting in the formation of a stable complex. GrpE releases ADP from DnaK; ATP binding to DnaK triggers the release of the substrate protein, thus completing the reaction cycle. Several rounds of ATP-dependent interactions between DnaJ, DnaK and GrpE are required for fully efficient folding. Also involved, together with DnaK and GrpE, in the DNA replication of plasmids through activation of initiation proteins.</text>
</comment>
<dbReference type="PROSITE" id="PS00636">
    <property type="entry name" value="DNAJ_1"/>
    <property type="match status" value="1"/>
</dbReference>
<feature type="binding site" evidence="11">
    <location>
        <position position="153"/>
    </location>
    <ligand>
        <name>Zn(2+)</name>
        <dbReference type="ChEBI" id="CHEBI:29105"/>
        <label>1</label>
    </ligand>
</feature>
<evidence type="ECO:0000256" key="9">
    <source>
        <dbReference type="ARBA" id="ARBA00061004"/>
    </source>
</evidence>
<evidence type="ECO:0000259" key="16">
    <source>
        <dbReference type="PROSITE" id="PS51188"/>
    </source>
</evidence>
<dbReference type="PRINTS" id="PR00625">
    <property type="entry name" value="JDOMAIN"/>
</dbReference>
<dbReference type="GO" id="GO:0009408">
    <property type="term" value="P:response to heat"/>
    <property type="evidence" value="ECO:0007669"/>
    <property type="project" value="InterPro"/>
</dbReference>
<dbReference type="SUPFAM" id="SSF46565">
    <property type="entry name" value="Chaperone J-domain"/>
    <property type="match status" value="1"/>
</dbReference>
<dbReference type="InterPro" id="IPR012724">
    <property type="entry name" value="DnaJ"/>
</dbReference>
<dbReference type="FunFam" id="2.60.260.20:FF:000005">
    <property type="entry name" value="Chaperone protein dnaJ 1, mitochondrial"/>
    <property type="match status" value="1"/>
</dbReference>
<dbReference type="GO" id="GO:0005524">
    <property type="term" value="F:ATP binding"/>
    <property type="evidence" value="ECO:0007669"/>
    <property type="project" value="InterPro"/>
</dbReference>
<dbReference type="AlphaFoldDB" id="A0AA43RH54"/>
<keyword evidence="6 11" id="KW-0862">Zinc</keyword>
<dbReference type="InterPro" id="IPR001305">
    <property type="entry name" value="HSP_DnaJ_Cys-rich_dom"/>
</dbReference>
<dbReference type="SMART" id="SM00271">
    <property type="entry name" value="DnaJ"/>
    <property type="match status" value="1"/>
</dbReference>
<dbReference type="Pfam" id="PF01556">
    <property type="entry name" value="DnaJ_C"/>
    <property type="match status" value="1"/>
</dbReference>
<comment type="cofactor">
    <cofactor evidence="11">
        <name>Zn(2+)</name>
        <dbReference type="ChEBI" id="CHEBI:29105"/>
    </cofactor>
    <text evidence="11">Binds 2 Zn(2+) ions per monomer.</text>
</comment>
<feature type="binding site" evidence="11">
    <location>
        <position position="173"/>
    </location>
    <ligand>
        <name>Zn(2+)</name>
        <dbReference type="ChEBI" id="CHEBI:29105"/>
        <label>2</label>
    </ligand>
</feature>
<comment type="domain">
    <text evidence="11">The J domain is necessary and sufficient to stimulate DnaK ATPase activity. Zinc center 1 plays an important role in the autonomous, DnaK-independent chaperone activity of DnaJ. Zinc center 2 is essential for interaction with DnaK and for DnaJ activity.</text>
</comment>
<feature type="region of interest" description="Disordered" evidence="14">
    <location>
        <begin position="360"/>
        <end position="382"/>
    </location>
</feature>
<accession>A0AA43RH54</accession>
<evidence type="ECO:0000256" key="10">
    <source>
        <dbReference type="ARBA" id="ARBA00067609"/>
    </source>
</evidence>
<organism evidence="17 18">
    <name type="scientific">Phoenicibacter congonensis</name>
    <dbReference type="NCBI Taxonomy" id="1944646"/>
    <lineage>
        <taxon>Bacteria</taxon>
        <taxon>Bacillati</taxon>
        <taxon>Actinomycetota</taxon>
        <taxon>Coriobacteriia</taxon>
        <taxon>Eggerthellales</taxon>
        <taxon>Eggerthellaceae</taxon>
        <taxon>Phoenicibacter</taxon>
    </lineage>
</organism>
<evidence type="ECO:0000256" key="14">
    <source>
        <dbReference type="SAM" id="MobiDB-lite"/>
    </source>
</evidence>
<keyword evidence="5 11" id="KW-0863">Zinc-finger</keyword>
<feature type="binding site" evidence="11">
    <location>
        <position position="170"/>
    </location>
    <ligand>
        <name>Zn(2+)</name>
        <dbReference type="ChEBI" id="CHEBI:29105"/>
        <label>2</label>
    </ligand>
</feature>
<dbReference type="Gene3D" id="1.10.287.110">
    <property type="entry name" value="DnaJ domain"/>
    <property type="match status" value="1"/>
</dbReference>
<dbReference type="InterPro" id="IPR008971">
    <property type="entry name" value="HSP40/DnaJ_pept-bd"/>
</dbReference>
<feature type="binding site" evidence="11">
    <location>
        <position position="156"/>
    </location>
    <ligand>
        <name>Zn(2+)</name>
        <dbReference type="ChEBI" id="CHEBI:29105"/>
        <label>1</label>
    </ligand>
</feature>
<comment type="subcellular location">
    <subcellularLocation>
        <location evidence="11">Cytoplasm</location>
    </subcellularLocation>
</comment>
<dbReference type="InterPro" id="IPR002939">
    <property type="entry name" value="DnaJ_C"/>
</dbReference>
<keyword evidence="4 11" id="KW-0677">Repeat</keyword>
<dbReference type="CDD" id="cd10747">
    <property type="entry name" value="DnaJ_C"/>
    <property type="match status" value="1"/>
</dbReference>
<feature type="binding site" evidence="11">
    <location>
        <position position="213"/>
    </location>
    <ligand>
        <name>Zn(2+)</name>
        <dbReference type="ChEBI" id="CHEBI:29105"/>
        <label>1</label>
    </ligand>
</feature>
<evidence type="ECO:0000259" key="15">
    <source>
        <dbReference type="PROSITE" id="PS50076"/>
    </source>
</evidence>
<dbReference type="NCBIfam" id="TIGR02349">
    <property type="entry name" value="DnaJ_bact"/>
    <property type="match status" value="1"/>
</dbReference>
<dbReference type="SUPFAM" id="SSF57938">
    <property type="entry name" value="DnaJ/Hsp40 cysteine-rich domain"/>
    <property type="match status" value="1"/>
</dbReference>
<protein>
    <recommendedName>
        <fullName evidence="10 11">Chaperone protein DnaJ</fullName>
    </recommendedName>
</protein>
<dbReference type="Proteomes" id="UP001168575">
    <property type="component" value="Unassembled WGS sequence"/>
</dbReference>
<evidence type="ECO:0000256" key="8">
    <source>
        <dbReference type="ARBA" id="ARBA00023186"/>
    </source>
</evidence>
<dbReference type="GO" id="GO:0051082">
    <property type="term" value="F:unfolded protein binding"/>
    <property type="evidence" value="ECO:0007669"/>
    <property type="project" value="UniProtKB-UniRule"/>
</dbReference>
<feature type="coiled-coil region" evidence="13">
    <location>
        <begin position="39"/>
        <end position="66"/>
    </location>
</feature>
<dbReference type="FunFam" id="2.10.230.10:FF:000002">
    <property type="entry name" value="Molecular chaperone DnaJ"/>
    <property type="match status" value="1"/>
</dbReference>
<dbReference type="CDD" id="cd06257">
    <property type="entry name" value="DnaJ"/>
    <property type="match status" value="1"/>
</dbReference>
<evidence type="ECO:0000313" key="18">
    <source>
        <dbReference type="Proteomes" id="UP001168575"/>
    </source>
</evidence>
<evidence type="ECO:0000256" key="12">
    <source>
        <dbReference type="PROSITE-ProRule" id="PRU00546"/>
    </source>
</evidence>
<feature type="binding site" evidence="11">
    <location>
        <position position="196"/>
    </location>
    <ligand>
        <name>Zn(2+)</name>
        <dbReference type="ChEBI" id="CHEBI:29105"/>
        <label>2</label>
    </ligand>
</feature>
<feature type="binding site" evidence="11">
    <location>
        <position position="210"/>
    </location>
    <ligand>
        <name>Zn(2+)</name>
        <dbReference type="ChEBI" id="CHEBI:29105"/>
        <label>1</label>
    </ligand>
</feature>
<dbReference type="Pfam" id="PF00684">
    <property type="entry name" value="DnaJ_CXXCXGXG"/>
    <property type="match status" value="1"/>
</dbReference>
<keyword evidence="3 11" id="KW-0479">Metal-binding</keyword>
<keyword evidence="8 11" id="KW-0143">Chaperone</keyword>
<feature type="repeat" description="CXXCXGXG motif" evidence="11">
    <location>
        <begin position="210"/>
        <end position="217"/>
    </location>
</feature>
<feature type="binding site" evidence="11">
    <location>
        <position position="199"/>
    </location>
    <ligand>
        <name>Zn(2+)</name>
        <dbReference type="ChEBI" id="CHEBI:29105"/>
        <label>2</label>
    </ligand>
</feature>
<dbReference type="PROSITE" id="PS51188">
    <property type="entry name" value="ZF_CR"/>
    <property type="match status" value="1"/>
</dbReference>
<dbReference type="GO" id="GO:0031072">
    <property type="term" value="F:heat shock protein binding"/>
    <property type="evidence" value="ECO:0007669"/>
    <property type="project" value="InterPro"/>
</dbReference>
<evidence type="ECO:0000256" key="6">
    <source>
        <dbReference type="ARBA" id="ARBA00022833"/>
    </source>
</evidence>
<evidence type="ECO:0000313" key="17">
    <source>
        <dbReference type="EMBL" id="MDO4841088.1"/>
    </source>
</evidence>
<dbReference type="HAMAP" id="MF_01152">
    <property type="entry name" value="DnaJ"/>
    <property type="match status" value="1"/>
</dbReference>
<feature type="repeat" description="CXXCXGXG motif" evidence="11">
    <location>
        <begin position="196"/>
        <end position="203"/>
    </location>
</feature>
<evidence type="ECO:0000256" key="7">
    <source>
        <dbReference type="ARBA" id="ARBA00023016"/>
    </source>
</evidence>
<keyword evidence="2 11" id="KW-0235">DNA replication</keyword>
<comment type="similarity">
    <text evidence="9 11">Belongs to the DnaJ family.</text>
</comment>
<dbReference type="Gene3D" id="2.60.260.20">
    <property type="entry name" value="Urease metallochaperone UreE, N-terminal domain"/>
    <property type="match status" value="2"/>
</dbReference>
<dbReference type="GO" id="GO:0005737">
    <property type="term" value="C:cytoplasm"/>
    <property type="evidence" value="ECO:0007669"/>
    <property type="project" value="UniProtKB-SubCell"/>
</dbReference>
<dbReference type="GO" id="GO:0042026">
    <property type="term" value="P:protein refolding"/>
    <property type="evidence" value="ECO:0007669"/>
    <property type="project" value="TreeGrafter"/>
</dbReference>
<sequence length="382" mass="41447">MAGKDLYAVIGVDKNATEQEIRKEYRRKARELHPDVNKAPDAEEKFKELNEAYDVLSDEKKRAQYDRFGTIPGAAGGGAGGPGYVDFDEIFGGGGGFDGFGDVFSSFFSGFGASAGKRVRKEGHDMQIGLRITLEEVATGCKKEVIYERLAPCEDCHGTGMGPNGKEVKCDKCNGTGRVVSVTRTFLGDMQTATTCDACNGTGTKIDNPCPECGGQGRVPDRQRVTVEIPSGIQDGQQLRVSGYGEAGMQGAMAGDLLVTIRIQRHDYYERHGNDLHVSLAVPMVQAALGATLEVDGILEDEVVDVKIPEGTQTGDKIRVKGYGLPKFRGSGRGDMIMHTKVEIPKKLKKKEREILESLAKEMGEETADTRSPLEKLRDAFN</sequence>
<evidence type="ECO:0000256" key="11">
    <source>
        <dbReference type="HAMAP-Rule" id="MF_01152"/>
    </source>
</evidence>
<keyword evidence="7 11" id="KW-0346">Stress response</keyword>
<evidence type="ECO:0000256" key="5">
    <source>
        <dbReference type="ARBA" id="ARBA00022771"/>
    </source>
</evidence>
<dbReference type="PANTHER" id="PTHR43096">
    <property type="entry name" value="DNAJ HOMOLOG 1, MITOCHONDRIAL-RELATED"/>
    <property type="match status" value="1"/>
</dbReference>
<evidence type="ECO:0000256" key="13">
    <source>
        <dbReference type="SAM" id="Coils"/>
    </source>
</evidence>
<dbReference type="NCBIfam" id="NF008035">
    <property type="entry name" value="PRK10767.1"/>
    <property type="match status" value="1"/>
</dbReference>
<feature type="domain" description="CR-type" evidence="16">
    <location>
        <begin position="140"/>
        <end position="222"/>
    </location>
</feature>
<dbReference type="InterPro" id="IPR001623">
    <property type="entry name" value="DnaJ_domain"/>
</dbReference>
<dbReference type="PROSITE" id="PS50076">
    <property type="entry name" value="DNAJ_2"/>
    <property type="match status" value="1"/>
</dbReference>